<dbReference type="HAMAP" id="MF_01469">
    <property type="entry name" value="RNase_M5"/>
    <property type="match status" value="1"/>
</dbReference>
<evidence type="ECO:0000256" key="11">
    <source>
        <dbReference type="HAMAP-Rule" id="MF_01469"/>
    </source>
</evidence>
<feature type="domain" description="Toprim" evidence="13">
    <location>
        <begin position="3"/>
        <end position="86"/>
    </location>
</feature>
<gene>
    <name evidence="11 14" type="primary">rnmV</name>
    <name evidence="14" type="ORF">H8689_03615</name>
</gene>
<evidence type="ECO:0000256" key="3">
    <source>
        <dbReference type="ARBA" id="ARBA00022552"/>
    </source>
</evidence>
<name>A0A926F1L1_9FIRM</name>
<dbReference type="GO" id="GO:0005737">
    <property type="term" value="C:cytoplasm"/>
    <property type="evidence" value="ECO:0007669"/>
    <property type="project" value="UniProtKB-SubCell"/>
</dbReference>
<dbReference type="InterPro" id="IPR006171">
    <property type="entry name" value="TOPRIM_dom"/>
</dbReference>
<keyword evidence="9" id="KW-0460">Magnesium</keyword>
<dbReference type="SMART" id="SM00493">
    <property type="entry name" value="TOPRIM"/>
    <property type="match status" value="1"/>
</dbReference>
<comment type="similarity">
    <text evidence="11">Belongs to the ribonuclease M5 family.</text>
</comment>
<dbReference type="PROSITE" id="PS50880">
    <property type="entry name" value="TOPRIM"/>
    <property type="match status" value="1"/>
</dbReference>
<dbReference type="Gene3D" id="3.40.1360.10">
    <property type="match status" value="1"/>
</dbReference>
<protein>
    <recommendedName>
        <fullName evidence="11 12">Ribonuclease M5</fullName>
        <ecNumber evidence="11 12">3.1.26.8</ecNumber>
    </recommendedName>
    <alternativeName>
        <fullName evidence="11">RNase M5</fullName>
    </alternativeName>
    <alternativeName>
        <fullName evidence="11">Ribosomal RNA terminal maturase M5</fullName>
    </alternativeName>
</protein>
<keyword evidence="6 11" id="KW-0699">rRNA-binding</keyword>
<keyword evidence="2 11" id="KW-0690">Ribosome biogenesis</keyword>
<comment type="caution">
    <text evidence="14">The sequence shown here is derived from an EMBL/GenBank/DDBJ whole genome shotgun (WGS) entry which is preliminary data.</text>
</comment>
<evidence type="ECO:0000256" key="1">
    <source>
        <dbReference type="ARBA" id="ARBA00022490"/>
    </source>
</evidence>
<keyword evidence="15" id="KW-1185">Reference proteome</keyword>
<dbReference type="InterPro" id="IPR025156">
    <property type="entry name" value="RNase_M5_C"/>
</dbReference>
<evidence type="ECO:0000313" key="15">
    <source>
        <dbReference type="Proteomes" id="UP000601522"/>
    </source>
</evidence>
<dbReference type="InterPro" id="IPR034141">
    <property type="entry name" value="TOPRIM_RNase_M5-like"/>
</dbReference>
<evidence type="ECO:0000256" key="9">
    <source>
        <dbReference type="ARBA" id="ARBA00022842"/>
    </source>
</evidence>
<dbReference type="Proteomes" id="UP000601522">
    <property type="component" value="Unassembled WGS sequence"/>
</dbReference>
<dbReference type="FunFam" id="3.40.1360.10:FF:000006">
    <property type="entry name" value="Ribonuclease M5"/>
    <property type="match status" value="1"/>
</dbReference>
<evidence type="ECO:0000256" key="12">
    <source>
        <dbReference type="NCBIfam" id="TIGR00334"/>
    </source>
</evidence>
<dbReference type="GO" id="GO:0046872">
    <property type="term" value="F:metal ion binding"/>
    <property type="evidence" value="ECO:0007669"/>
    <property type="project" value="UniProtKB-KW"/>
</dbReference>
<evidence type="ECO:0000256" key="5">
    <source>
        <dbReference type="ARBA" id="ARBA00022723"/>
    </source>
</evidence>
<evidence type="ECO:0000256" key="6">
    <source>
        <dbReference type="ARBA" id="ARBA00022730"/>
    </source>
</evidence>
<dbReference type="PANTHER" id="PTHR39156">
    <property type="entry name" value="RIBONUCLEASE M5"/>
    <property type="match status" value="1"/>
</dbReference>
<dbReference type="Pfam" id="PF13331">
    <property type="entry name" value="DUF4093"/>
    <property type="match status" value="1"/>
</dbReference>
<dbReference type="CDD" id="cd01027">
    <property type="entry name" value="TOPRIM_RNase_M5_like"/>
    <property type="match status" value="1"/>
</dbReference>
<dbReference type="SUPFAM" id="SSF110455">
    <property type="entry name" value="Toprim domain"/>
    <property type="match status" value="1"/>
</dbReference>
<accession>A0A926F1L1</accession>
<proteinExistence type="inferred from homology"/>
<keyword evidence="1 11" id="KW-0963">Cytoplasm</keyword>
<evidence type="ECO:0000259" key="13">
    <source>
        <dbReference type="PROSITE" id="PS50880"/>
    </source>
</evidence>
<keyword evidence="7 11" id="KW-0255">Endonuclease</keyword>
<dbReference type="GO" id="GO:0043822">
    <property type="term" value="F:ribonuclease M5 activity"/>
    <property type="evidence" value="ECO:0007669"/>
    <property type="project" value="UniProtKB-UniRule"/>
</dbReference>
<keyword evidence="4 11" id="KW-0540">Nuclease</keyword>
<comment type="catalytic activity">
    <reaction evidence="11">
        <text>Endonucleolytic cleavage of RNA, removing 21 and 42 nucleotides, respectively, from the 5'- and 3'-termini of a 5S-rRNA precursor.</text>
        <dbReference type="EC" id="3.1.26.8"/>
    </reaction>
</comment>
<keyword evidence="8 11" id="KW-0378">Hydrolase</keyword>
<dbReference type="GO" id="GO:0019843">
    <property type="term" value="F:rRNA binding"/>
    <property type="evidence" value="ECO:0007669"/>
    <property type="project" value="UniProtKB-KW"/>
</dbReference>
<dbReference type="GO" id="GO:0006364">
    <property type="term" value="P:rRNA processing"/>
    <property type="evidence" value="ECO:0007669"/>
    <property type="project" value="UniProtKB-UniRule"/>
</dbReference>
<comment type="function">
    <text evidence="11">Required for correct processing of both the 5' and 3' ends of 5S rRNA precursor. Cleaves both sides of a double-stranded region yielding mature 5S rRNA in one step.</text>
</comment>
<organism evidence="14 15">
    <name type="scientific">Wansuia hejianensis</name>
    <dbReference type="NCBI Taxonomy" id="2763667"/>
    <lineage>
        <taxon>Bacteria</taxon>
        <taxon>Bacillati</taxon>
        <taxon>Bacillota</taxon>
        <taxon>Clostridia</taxon>
        <taxon>Lachnospirales</taxon>
        <taxon>Lachnospiraceae</taxon>
        <taxon>Wansuia</taxon>
    </lineage>
</organism>
<comment type="subcellular location">
    <subcellularLocation>
        <location evidence="11">Cytoplasm</location>
    </subcellularLocation>
</comment>
<dbReference type="Pfam" id="PF01751">
    <property type="entry name" value="Toprim"/>
    <property type="match status" value="1"/>
</dbReference>
<dbReference type="RefSeq" id="WP_249323049.1">
    <property type="nucleotide sequence ID" value="NZ_JACRTK010000001.1"/>
</dbReference>
<evidence type="ECO:0000256" key="2">
    <source>
        <dbReference type="ARBA" id="ARBA00022517"/>
    </source>
</evidence>
<dbReference type="InterPro" id="IPR004466">
    <property type="entry name" value="RNase_M5"/>
</dbReference>
<evidence type="ECO:0000313" key="14">
    <source>
        <dbReference type="EMBL" id="MBC8590229.1"/>
    </source>
</evidence>
<dbReference type="EC" id="3.1.26.8" evidence="11 12"/>
<keyword evidence="10 11" id="KW-0694">RNA-binding</keyword>
<keyword evidence="5" id="KW-0479">Metal-binding</keyword>
<sequence>MIKEVIVVEGKDDISAVKAALDVEVIATNGFGYKKELIKTLKQISERRGIIILTDPDYAGEMIRRDLSSKIKNCKHAFLPQGKALKKGDIGVENATKEDIIEAIKKARPNKIKKTTLFTKEDMIKYGLSAGLDSREKRDKLGHILGIGYCNGKQFLNRLNNFGITEEEFTKALERIDKDGKK</sequence>
<dbReference type="EMBL" id="JACRTK010000001">
    <property type="protein sequence ID" value="MBC8590229.1"/>
    <property type="molecule type" value="Genomic_DNA"/>
</dbReference>
<dbReference type="PANTHER" id="PTHR39156:SF1">
    <property type="entry name" value="RIBONUCLEASE M5"/>
    <property type="match status" value="1"/>
</dbReference>
<keyword evidence="3 11" id="KW-0698">rRNA processing</keyword>
<evidence type="ECO:0000256" key="4">
    <source>
        <dbReference type="ARBA" id="ARBA00022722"/>
    </source>
</evidence>
<evidence type="ECO:0000256" key="10">
    <source>
        <dbReference type="ARBA" id="ARBA00022884"/>
    </source>
</evidence>
<evidence type="ECO:0000256" key="8">
    <source>
        <dbReference type="ARBA" id="ARBA00022801"/>
    </source>
</evidence>
<dbReference type="AlphaFoldDB" id="A0A926F1L1"/>
<evidence type="ECO:0000256" key="7">
    <source>
        <dbReference type="ARBA" id="ARBA00022759"/>
    </source>
</evidence>
<reference evidence="14 15" key="1">
    <citation type="submission" date="2020-08" db="EMBL/GenBank/DDBJ databases">
        <title>Genome public.</title>
        <authorList>
            <person name="Liu C."/>
            <person name="Sun Q."/>
        </authorList>
    </citation>
    <scope>NUCLEOTIDE SEQUENCE [LARGE SCALE GENOMIC DNA]</scope>
    <source>
        <strain evidence="14 15">NSJ-26</strain>
    </source>
</reference>
<dbReference type="NCBIfam" id="TIGR00334">
    <property type="entry name" value="5S_RNA_mat_M5"/>
    <property type="match status" value="1"/>
</dbReference>